<reference evidence="1 2" key="1">
    <citation type="submission" date="2016-10" db="EMBL/GenBank/DDBJ databases">
        <authorList>
            <person name="de Groot N.N."/>
        </authorList>
    </citation>
    <scope>NUCLEOTIDE SEQUENCE [LARGE SCALE GENOMIC DNA]</scope>
    <source>
        <strain evidence="1 2">Nm13</strain>
    </source>
</reference>
<gene>
    <name evidence="1" type="ORF">SAMN05216334_10828</name>
</gene>
<accession>A0A1H5UJ76</accession>
<name>A0A1H5UJ76_9PROT</name>
<organism evidence="1 2">
    <name type="scientific">Nitrosomonas ureae</name>
    <dbReference type="NCBI Taxonomy" id="44577"/>
    <lineage>
        <taxon>Bacteria</taxon>
        <taxon>Pseudomonadati</taxon>
        <taxon>Pseudomonadota</taxon>
        <taxon>Betaproteobacteria</taxon>
        <taxon>Nitrosomonadales</taxon>
        <taxon>Nitrosomonadaceae</taxon>
        <taxon>Nitrosomonas</taxon>
    </lineage>
</organism>
<protein>
    <submittedName>
        <fullName evidence="1">Uncharacterized protein</fullName>
    </submittedName>
</protein>
<dbReference type="EMBL" id="FNUX01000008">
    <property type="protein sequence ID" value="SEF75099.1"/>
    <property type="molecule type" value="Genomic_DNA"/>
</dbReference>
<evidence type="ECO:0000313" key="1">
    <source>
        <dbReference type="EMBL" id="SEF75099.1"/>
    </source>
</evidence>
<proteinExistence type="predicted"/>
<sequence>MLMNNLFFLMQSLYSSAVIFAIAKNRGYFSKTHYQKRDNERYLEQENPKLELPVLFNTWQIDSSIVNLPIGMENVMYTVNHREFVLQLLELLTVIRECRVYGCYKSTCLVLLDHV</sequence>
<dbReference type="AlphaFoldDB" id="A0A1H5UJ76"/>
<evidence type="ECO:0000313" key="2">
    <source>
        <dbReference type="Proteomes" id="UP000236753"/>
    </source>
</evidence>
<dbReference type="Proteomes" id="UP000236753">
    <property type="component" value="Unassembled WGS sequence"/>
</dbReference>